<organism evidence="1">
    <name type="scientific">Lepeophtheirus salmonis</name>
    <name type="common">Salmon louse</name>
    <name type="synonym">Caligus salmonis</name>
    <dbReference type="NCBI Taxonomy" id="72036"/>
    <lineage>
        <taxon>Eukaryota</taxon>
        <taxon>Metazoa</taxon>
        <taxon>Ecdysozoa</taxon>
        <taxon>Arthropoda</taxon>
        <taxon>Crustacea</taxon>
        <taxon>Multicrustacea</taxon>
        <taxon>Hexanauplia</taxon>
        <taxon>Copepoda</taxon>
        <taxon>Siphonostomatoida</taxon>
        <taxon>Caligidae</taxon>
        <taxon>Lepeophtheirus</taxon>
    </lineage>
</organism>
<proteinExistence type="predicted"/>
<reference evidence="1" key="1">
    <citation type="submission" date="2014-05" db="EMBL/GenBank/DDBJ databases">
        <authorList>
            <person name="Chronopoulou M."/>
        </authorList>
    </citation>
    <scope>NUCLEOTIDE SEQUENCE</scope>
    <source>
        <tissue evidence="1">Whole organism</tissue>
    </source>
</reference>
<dbReference type="AlphaFoldDB" id="A0A0K2VI48"/>
<sequence>MVQLQRISCHSGVHNCIRKLLEHIHIRKMAQLQQISFHSDAHNHIHRLLEPAARGIHWF</sequence>
<accession>A0A0K2VI48</accession>
<dbReference type="EMBL" id="HACA01032659">
    <property type="protein sequence ID" value="CDW50020.1"/>
    <property type="molecule type" value="Transcribed_RNA"/>
</dbReference>
<name>A0A0K2VI48_LEPSM</name>
<evidence type="ECO:0000313" key="1">
    <source>
        <dbReference type="EMBL" id="CDW50020.1"/>
    </source>
</evidence>
<protein>
    <submittedName>
        <fullName evidence="1">Uncharacterized protein</fullName>
    </submittedName>
</protein>